<evidence type="ECO:0000256" key="7">
    <source>
        <dbReference type="ARBA" id="ARBA00023136"/>
    </source>
</evidence>
<dbReference type="InterPro" id="IPR027469">
    <property type="entry name" value="Cation_efflux_TMD_sf"/>
</dbReference>
<comment type="similarity">
    <text evidence="2">Belongs to the cation diffusion facilitator (CDF) transporter (TC 2.A.4) family. SLC30A subfamily.</text>
</comment>
<evidence type="ECO:0000256" key="4">
    <source>
        <dbReference type="ARBA" id="ARBA00022692"/>
    </source>
</evidence>
<dbReference type="PANTHER" id="PTHR11562:SF17">
    <property type="entry name" value="RE54080P-RELATED"/>
    <property type="match status" value="1"/>
</dbReference>
<sequence>MHSHAEPRGTRSLLIALGVTGSIFLVELIGGAIAGSLALVSDAMHMLSDSTGLVVALVATLMASKAANAKATYGYKRIEVFAAMLNAVTVAGVSIWIVVEAFNRLSNGAVNNASTTLLIGTIGLVANIISALVLHRDREHSMNIQGAYLHVLVDLFGSIAVIIASILMLSFGWFWADTVASLIIAALILPRAMQLLWNALNVLLERVPANVDTNEIRQSLESLECVTAVHDLHVWSLDGAEILATCHLVVETPVTTDCDLLDRAQAALKHHGVGHSTIQIEVSGHGAHEEVCHHS</sequence>
<keyword evidence="4 8" id="KW-0812">Transmembrane</keyword>
<keyword evidence="3" id="KW-0813">Transport</keyword>
<keyword evidence="6" id="KW-0406">Ion transport</keyword>
<proteinExistence type="inferred from homology"/>
<organism evidence="11 12">
    <name type="scientific">Corynebacterium pseudopelargi</name>
    <dbReference type="NCBI Taxonomy" id="2080757"/>
    <lineage>
        <taxon>Bacteria</taxon>
        <taxon>Bacillati</taxon>
        <taxon>Actinomycetota</taxon>
        <taxon>Actinomycetes</taxon>
        <taxon>Mycobacteriales</taxon>
        <taxon>Corynebacteriaceae</taxon>
        <taxon>Corynebacterium</taxon>
    </lineage>
</organism>
<protein>
    <submittedName>
        <fullName evidence="11">Cadmium, cobalt and zinc/H(+)-K(+) antiporter</fullName>
    </submittedName>
</protein>
<dbReference type="OrthoDB" id="9809646at2"/>
<name>A0A3G6IUV0_9CORY</name>
<dbReference type="NCBIfam" id="TIGR01297">
    <property type="entry name" value="CDF"/>
    <property type="match status" value="1"/>
</dbReference>
<evidence type="ECO:0000259" key="10">
    <source>
        <dbReference type="Pfam" id="PF16916"/>
    </source>
</evidence>
<evidence type="ECO:0000256" key="3">
    <source>
        <dbReference type="ARBA" id="ARBA00022448"/>
    </source>
</evidence>
<feature type="transmembrane region" description="Helical" evidence="8">
    <location>
        <begin position="12"/>
        <end position="39"/>
    </location>
</feature>
<dbReference type="InterPro" id="IPR036837">
    <property type="entry name" value="Cation_efflux_CTD_sf"/>
</dbReference>
<feature type="domain" description="Cation efflux protein transmembrane" evidence="9">
    <location>
        <begin position="13"/>
        <end position="204"/>
    </location>
</feature>
<dbReference type="Pfam" id="PF01545">
    <property type="entry name" value="Cation_efflux"/>
    <property type="match status" value="1"/>
</dbReference>
<reference evidence="11 12" key="1">
    <citation type="submission" date="2018-11" db="EMBL/GenBank/DDBJ databases">
        <authorList>
            <person name="Kleinhagauer T."/>
            <person name="Glaeser S.P."/>
            <person name="Spergser J."/>
            <person name="Ruckert C."/>
            <person name="Kaempfer P."/>
            <person name="Busse H.-J."/>
        </authorList>
    </citation>
    <scope>NUCLEOTIDE SEQUENCE [LARGE SCALE GENOMIC DNA]</scope>
    <source>
        <strain evidence="11 12">812CH</strain>
    </source>
</reference>
<keyword evidence="5 8" id="KW-1133">Transmembrane helix</keyword>
<evidence type="ECO:0000256" key="8">
    <source>
        <dbReference type="SAM" id="Phobius"/>
    </source>
</evidence>
<dbReference type="InterPro" id="IPR002524">
    <property type="entry name" value="Cation_efflux"/>
</dbReference>
<dbReference type="EMBL" id="CP033898">
    <property type="protein sequence ID" value="AZA09423.1"/>
    <property type="molecule type" value="Genomic_DNA"/>
</dbReference>
<keyword evidence="7 8" id="KW-0472">Membrane</keyword>
<comment type="subcellular location">
    <subcellularLocation>
        <location evidence="1">Membrane</location>
        <topology evidence="1">Multi-pass membrane protein</topology>
    </subcellularLocation>
</comment>
<feature type="domain" description="Cation efflux protein cytoplasmic" evidence="10">
    <location>
        <begin position="209"/>
        <end position="281"/>
    </location>
</feature>
<evidence type="ECO:0000256" key="2">
    <source>
        <dbReference type="ARBA" id="ARBA00008873"/>
    </source>
</evidence>
<feature type="transmembrane region" description="Helical" evidence="8">
    <location>
        <begin position="51"/>
        <end position="68"/>
    </location>
</feature>
<accession>A0A3G6IUV0</accession>
<dbReference type="InterPro" id="IPR027470">
    <property type="entry name" value="Cation_efflux_CTD"/>
</dbReference>
<evidence type="ECO:0000259" key="9">
    <source>
        <dbReference type="Pfam" id="PF01545"/>
    </source>
</evidence>
<dbReference type="InterPro" id="IPR058533">
    <property type="entry name" value="Cation_efflux_TM"/>
</dbReference>
<evidence type="ECO:0000313" key="11">
    <source>
        <dbReference type="EMBL" id="AZA09423.1"/>
    </source>
</evidence>
<feature type="transmembrane region" description="Helical" evidence="8">
    <location>
        <begin position="173"/>
        <end position="190"/>
    </location>
</feature>
<keyword evidence="12" id="KW-1185">Reference proteome</keyword>
<dbReference type="KEGG" id="cpso:CPPEL_06560"/>
<dbReference type="GO" id="GO:0005886">
    <property type="term" value="C:plasma membrane"/>
    <property type="evidence" value="ECO:0007669"/>
    <property type="project" value="TreeGrafter"/>
</dbReference>
<dbReference type="Proteomes" id="UP000271426">
    <property type="component" value="Chromosome"/>
</dbReference>
<dbReference type="PANTHER" id="PTHR11562">
    <property type="entry name" value="CATION EFFLUX PROTEIN/ ZINC TRANSPORTER"/>
    <property type="match status" value="1"/>
</dbReference>
<dbReference type="GO" id="GO:0005385">
    <property type="term" value="F:zinc ion transmembrane transporter activity"/>
    <property type="evidence" value="ECO:0007669"/>
    <property type="project" value="TreeGrafter"/>
</dbReference>
<evidence type="ECO:0000256" key="6">
    <source>
        <dbReference type="ARBA" id="ARBA00023065"/>
    </source>
</evidence>
<feature type="transmembrane region" description="Helical" evidence="8">
    <location>
        <begin position="117"/>
        <end position="135"/>
    </location>
</feature>
<feature type="transmembrane region" description="Helical" evidence="8">
    <location>
        <begin position="147"/>
        <end position="167"/>
    </location>
</feature>
<dbReference type="Gene3D" id="1.20.1510.10">
    <property type="entry name" value="Cation efflux protein transmembrane domain"/>
    <property type="match status" value="1"/>
</dbReference>
<dbReference type="Pfam" id="PF16916">
    <property type="entry name" value="ZT_dimer"/>
    <property type="match status" value="1"/>
</dbReference>
<dbReference type="SUPFAM" id="SSF160240">
    <property type="entry name" value="Cation efflux protein cytoplasmic domain-like"/>
    <property type="match status" value="1"/>
</dbReference>
<dbReference type="RefSeq" id="WP_123960349.1">
    <property type="nucleotide sequence ID" value="NZ_CP033898.1"/>
</dbReference>
<feature type="transmembrane region" description="Helical" evidence="8">
    <location>
        <begin position="80"/>
        <end position="97"/>
    </location>
</feature>
<dbReference type="AlphaFoldDB" id="A0A3G6IUV0"/>
<gene>
    <name evidence="11" type="primary">czcD</name>
    <name evidence="11" type="ORF">CPPEL_06560</name>
</gene>
<dbReference type="InterPro" id="IPR050681">
    <property type="entry name" value="CDF/SLC30A"/>
</dbReference>
<evidence type="ECO:0000256" key="1">
    <source>
        <dbReference type="ARBA" id="ARBA00004141"/>
    </source>
</evidence>
<evidence type="ECO:0000256" key="5">
    <source>
        <dbReference type="ARBA" id="ARBA00022989"/>
    </source>
</evidence>
<dbReference type="SUPFAM" id="SSF161111">
    <property type="entry name" value="Cation efflux protein transmembrane domain-like"/>
    <property type="match status" value="1"/>
</dbReference>
<evidence type="ECO:0000313" key="12">
    <source>
        <dbReference type="Proteomes" id="UP000271426"/>
    </source>
</evidence>